<evidence type="ECO:0000313" key="2">
    <source>
        <dbReference type="EMBL" id="OGL47385.1"/>
    </source>
</evidence>
<evidence type="ECO:0000256" key="1">
    <source>
        <dbReference type="SAM" id="SignalP"/>
    </source>
</evidence>
<gene>
    <name evidence="2" type="ORF">A2W05_04300</name>
</gene>
<dbReference type="InterPro" id="IPR004155">
    <property type="entry name" value="PBS_lyase_HEAT"/>
</dbReference>
<reference evidence="2 3" key="1">
    <citation type="journal article" date="2016" name="Nat. Commun.">
        <title>Thousands of microbial genomes shed light on interconnected biogeochemical processes in an aquifer system.</title>
        <authorList>
            <person name="Anantharaman K."/>
            <person name="Brown C.T."/>
            <person name="Hug L.A."/>
            <person name="Sharon I."/>
            <person name="Castelle C.J."/>
            <person name="Probst A.J."/>
            <person name="Thomas B.C."/>
            <person name="Singh A."/>
            <person name="Wilkins M.J."/>
            <person name="Karaoz U."/>
            <person name="Brodie E.L."/>
            <person name="Williams K.H."/>
            <person name="Hubbard S.S."/>
            <person name="Banfield J.F."/>
        </authorList>
    </citation>
    <scope>NUCLEOTIDE SEQUENCE [LARGE SCALE GENOMIC DNA]</scope>
</reference>
<sequence>MPKARMMICCAVSLLVVFFSAAIGQNKDTDKQKDEEAKEKIAEFRKVLKGAKTDMEVSAAISALGEVKHSKILKELIKYVTSNNATVRKIAIDCVGEYKNDKTAAGTLLDLISLYKKEKDVIVAVLDALGKVAYEPSAAAINRLIADKDTDAAVAAVGALGNIRSRSSIEPLVSLLKEVDLAIIDADPNNPKRDLALEEVNRQRQERKSRLAGPIKSALQSITKQSFDKAKDWEDWWRKNSSTFKVENK</sequence>
<protein>
    <recommendedName>
        <fullName evidence="4">HEAT repeat domain-containing protein</fullName>
    </recommendedName>
</protein>
<dbReference type="SUPFAM" id="SSF48371">
    <property type="entry name" value="ARM repeat"/>
    <property type="match status" value="1"/>
</dbReference>
<dbReference type="Pfam" id="PF03130">
    <property type="entry name" value="HEAT_PBS"/>
    <property type="match status" value="1"/>
</dbReference>
<evidence type="ECO:0008006" key="4">
    <source>
        <dbReference type="Google" id="ProtNLM"/>
    </source>
</evidence>
<dbReference type="Gene3D" id="1.25.10.10">
    <property type="entry name" value="Leucine-rich Repeat Variant"/>
    <property type="match status" value="1"/>
</dbReference>
<keyword evidence="1" id="KW-0732">Signal</keyword>
<name>A0A1F7S0P2_9BACT</name>
<dbReference type="InterPro" id="IPR016024">
    <property type="entry name" value="ARM-type_fold"/>
</dbReference>
<comment type="caution">
    <text evidence="2">The sequence shown here is derived from an EMBL/GenBank/DDBJ whole genome shotgun (WGS) entry which is preliminary data.</text>
</comment>
<dbReference type="EMBL" id="MGDE01000039">
    <property type="protein sequence ID" value="OGL47385.1"/>
    <property type="molecule type" value="Genomic_DNA"/>
</dbReference>
<dbReference type="InterPro" id="IPR011989">
    <property type="entry name" value="ARM-like"/>
</dbReference>
<organism evidence="2 3">
    <name type="scientific">Candidatus Schekmanbacteria bacterium RBG_16_38_10</name>
    <dbReference type="NCBI Taxonomy" id="1817879"/>
    <lineage>
        <taxon>Bacteria</taxon>
        <taxon>Candidatus Schekmaniibacteriota</taxon>
    </lineage>
</organism>
<dbReference type="Proteomes" id="UP000178797">
    <property type="component" value="Unassembled WGS sequence"/>
</dbReference>
<dbReference type="AlphaFoldDB" id="A0A1F7S0P2"/>
<evidence type="ECO:0000313" key="3">
    <source>
        <dbReference type="Proteomes" id="UP000178797"/>
    </source>
</evidence>
<feature type="chain" id="PRO_5009532335" description="HEAT repeat domain-containing protein" evidence="1">
    <location>
        <begin position="22"/>
        <end position="249"/>
    </location>
</feature>
<proteinExistence type="predicted"/>
<accession>A0A1F7S0P2</accession>
<feature type="signal peptide" evidence="1">
    <location>
        <begin position="1"/>
        <end position="21"/>
    </location>
</feature>